<feature type="transmembrane region" description="Helical" evidence="7">
    <location>
        <begin position="34"/>
        <end position="57"/>
    </location>
</feature>
<evidence type="ECO:0000256" key="4">
    <source>
        <dbReference type="ARBA" id="ARBA00022692"/>
    </source>
</evidence>
<proteinExistence type="inferred from homology"/>
<dbReference type="PANTHER" id="PTHR30489">
    <property type="entry name" value="LIPOPROTEIN-RELEASING SYSTEM TRANSMEMBRANE PROTEIN LOLE"/>
    <property type="match status" value="1"/>
</dbReference>
<dbReference type="EMBL" id="JBHLXP010000001">
    <property type="protein sequence ID" value="MFC0047259.1"/>
    <property type="molecule type" value="Genomic_DNA"/>
</dbReference>
<evidence type="ECO:0000259" key="8">
    <source>
        <dbReference type="Pfam" id="PF02687"/>
    </source>
</evidence>
<evidence type="ECO:0000256" key="6">
    <source>
        <dbReference type="ARBA" id="ARBA00023136"/>
    </source>
</evidence>
<accession>A0ABV6BA51</accession>
<dbReference type="InterPro" id="IPR025857">
    <property type="entry name" value="MacB_PCD"/>
</dbReference>
<dbReference type="Proteomes" id="UP001589813">
    <property type="component" value="Unassembled WGS sequence"/>
</dbReference>
<evidence type="ECO:0000256" key="5">
    <source>
        <dbReference type="ARBA" id="ARBA00022989"/>
    </source>
</evidence>
<feature type="transmembrane region" description="Helical" evidence="7">
    <location>
        <begin position="300"/>
        <end position="320"/>
    </location>
</feature>
<gene>
    <name evidence="10" type="ORF">ACFFJP_03015</name>
</gene>
<keyword evidence="3" id="KW-1003">Cell membrane</keyword>
<dbReference type="PANTHER" id="PTHR30489:SF0">
    <property type="entry name" value="LIPOPROTEIN-RELEASING SYSTEM TRANSMEMBRANE PROTEIN LOLE"/>
    <property type="match status" value="1"/>
</dbReference>
<keyword evidence="5 7" id="KW-1133">Transmembrane helix</keyword>
<feature type="domain" description="ABC3 transporter permease C-terminal" evidence="8">
    <location>
        <begin position="300"/>
        <end position="417"/>
    </location>
</feature>
<feature type="domain" description="MacB-like periplasmic core" evidence="9">
    <location>
        <begin position="33"/>
        <end position="267"/>
    </location>
</feature>
<comment type="similarity">
    <text evidence="2">Belongs to the ABC-4 integral membrane protein family. LolC/E subfamily.</text>
</comment>
<protein>
    <submittedName>
        <fullName evidence="10">LptF/LptG family permease</fullName>
    </submittedName>
</protein>
<keyword evidence="6 7" id="KW-0472">Membrane</keyword>
<keyword evidence="4 7" id="KW-0812">Transmembrane</keyword>
<feature type="transmembrane region" description="Helical" evidence="7">
    <location>
        <begin position="388"/>
        <end position="407"/>
    </location>
</feature>
<reference evidence="10 11" key="1">
    <citation type="submission" date="2024-09" db="EMBL/GenBank/DDBJ databases">
        <authorList>
            <person name="Sun Q."/>
            <person name="Mori K."/>
        </authorList>
    </citation>
    <scope>NUCLEOTIDE SEQUENCE [LARGE SCALE GENOMIC DNA]</scope>
    <source>
        <strain evidence="10 11">KCTC 23315</strain>
    </source>
</reference>
<evidence type="ECO:0000256" key="1">
    <source>
        <dbReference type="ARBA" id="ARBA00004651"/>
    </source>
</evidence>
<name>A0ABV6BA51_9GAMM</name>
<dbReference type="InterPro" id="IPR003838">
    <property type="entry name" value="ABC3_permease_C"/>
</dbReference>
<dbReference type="InterPro" id="IPR051447">
    <property type="entry name" value="Lipoprotein-release_system"/>
</dbReference>
<comment type="subcellular location">
    <subcellularLocation>
        <location evidence="1">Cell membrane</location>
        <topology evidence="1">Multi-pass membrane protein</topology>
    </subcellularLocation>
</comment>
<evidence type="ECO:0000256" key="3">
    <source>
        <dbReference type="ARBA" id="ARBA00022475"/>
    </source>
</evidence>
<keyword evidence="11" id="KW-1185">Reference proteome</keyword>
<organism evidence="10 11">
    <name type="scientific">Rheinheimera tilapiae</name>
    <dbReference type="NCBI Taxonomy" id="875043"/>
    <lineage>
        <taxon>Bacteria</taxon>
        <taxon>Pseudomonadati</taxon>
        <taxon>Pseudomonadota</taxon>
        <taxon>Gammaproteobacteria</taxon>
        <taxon>Chromatiales</taxon>
        <taxon>Chromatiaceae</taxon>
        <taxon>Rheinheimera</taxon>
    </lineage>
</organism>
<dbReference type="Pfam" id="PF02687">
    <property type="entry name" value="FtsX"/>
    <property type="match status" value="1"/>
</dbReference>
<evidence type="ECO:0000256" key="7">
    <source>
        <dbReference type="SAM" id="Phobius"/>
    </source>
</evidence>
<sequence>MTESRSVAYTLPSWQPFEWIVALRFLREGRIQTAFIISGIALGVAVIVFMSALLVGVQANFMQRVLTGQAHIQLLPAKEVVRPQQGKNAGPAATVLYDAIVQAPLQRLKSIDQWQSIAQQIGRMPEVLVVSPAATGAGLILRGDTSRAISIIGIKPELYFQIVPLADKIIRGNLRLTGADMLIGSELATDLGVSTGDQLHVTAASGGATILRVTGIFDLGNKGANARTTFVALRTAQSLLGLVGGVSVLDVTVQDIYAAETIALRIRAATGTDAQSWIATNAQFFVAVGAQQSSNTVIRLFVALSVALGIASVLVVSVVQKSREIGILRAMGISRGQILRLFLLQGGVLGLGGAVLGAVLGALGLLLWQQLQRNADGTPLFPLSFDPVLFISALGLSMLTGLVSAFIPALRAARLDPVVAIRG</sequence>
<evidence type="ECO:0000259" key="9">
    <source>
        <dbReference type="Pfam" id="PF12704"/>
    </source>
</evidence>
<evidence type="ECO:0000313" key="11">
    <source>
        <dbReference type="Proteomes" id="UP001589813"/>
    </source>
</evidence>
<dbReference type="RefSeq" id="WP_377240371.1">
    <property type="nucleotide sequence ID" value="NZ_JBHLXP010000001.1"/>
</dbReference>
<evidence type="ECO:0000313" key="10">
    <source>
        <dbReference type="EMBL" id="MFC0047259.1"/>
    </source>
</evidence>
<evidence type="ECO:0000256" key="2">
    <source>
        <dbReference type="ARBA" id="ARBA00005236"/>
    </source>
</evidence>
<feature type="transmembrane region" description="Helical" evidence="7">
    <location>
        <begin position="341"/>
        <end position="368"/>
    </location>
</feature>
<dbReference type="Pfam" id="PF12704">
    <property type="entry name" value="MacB_PCD"/>
    <property type="match status" value="1"/>
</dbReference>
<comment type="caution">
    <text evidence="10">The sequence shown here is derived from an EMBL/GenBank/DDBJ whole genome shotgun (WGS) entry which is preliminary data.</text>
</comment>